<dbReference type="RefSeq" id="WP_264396663.1">
    <property type="nucleotide sequence ID" value="NZ_JBAMYB010000006.1"/>
</dbReference>
<evidence type="ECO:0000256" key="2">
    <source>
        <dbReference type="ARBA" id="ARBA00022679"/>
    </source>
</evidence>
<accession>A0ABU8CIY3</accession>
<dbReference type="NCBIfam" id="TIGR03071">
    <property type="entry name" value="couple_hipA"/>
    <property type="match status" value="1"/>
</dbReference>
<keyword evidence="2" id="KW-0808">Transferase</keyword>
<evidence type="ECO:0000259" key="5">
    <source>
        <dbReference type="Pfam" id="PF13657"/>
    </source>
</evidence>
<dbReference type="Proteomes" id="UP001531129">
    <property type="component" value="Unassembled WGS sequence"/>
</dbReference>
<evidence type="ECO:0000313" key="7">
    <source>
        <dbReference type="Proteomes" id="UP001531129"/>
    </source>
</evidence>
<reference evidence="6 7" key="1">
    <citation type="submission" date="2024-01" db="EMBL/GenBank/DDBJ databases">
        <title>Draft genome sequences of three bacterial strains isolated from Acacia saligna represent a potential new species within the genus Rhizobium.</title>
        <authorList>
            <person name="Tambong J.T."/>
            <person name="Mnasri B."/>
        </authorList>
    </citation>
    <scope>NUCLEOTIDE SEQUENCE [LARGE SCALE GENOMIC DNA]</scope>
    <source>
        <strain evidence="6 7">1AS12I</strain>
    </source>
</reference>
<dbReference type="PANTHER" id="PTHR37419">
    <property type="entry name" value="SERINE/THREONINE-PROTEIN KINASE TOXIN HIPA"/>
    <property type="match status" value="1"/>
</dbReference>
<dbReference type="InterPro" id="IPR012893">
    <property type="entry name" value="HipA-like_C"/>
</dbReference>
<keyword evidence="7" id="KW-1185">Reference proteome</keyword>
<dbReference type="InterPro" id="IPR017508">
    <property type="entry name" value="HipA_N1"/>
</dbReference>
<name>A0ABU8CIY3_9HYPH</name>
<evidence type="ECO:0000313" key="6">
    <source>
        <dbReference type="EMBL" id="MEI1248838.1"/>
    </source>
</evidence>
<dbReference type="Pfam" id="PF13657">
    <property type="entry name" value="Couple_hipA"/>
    <property type="match status" value="1"/>
</dbReference>
<keyword evidence="3" id="KW-0418">Kinase</keyword>
<sequence>MNMIALDVRLDGFANPIGNLVRDEDGGLAFAYAASYLDDPNAFPLSLSFPLGDDAFDDNRARPFFDNLLQERDGVLQRVMDREGLARSDVAGLLFYLGKDCAGAISVLPLGAPPVKVPGNYDVDYRRIDGDRLNAIIGSLHRRQRLPEGTEDPSPLAGVQSKIAVTILPNGSYAEPLPGSGAPTTHIIKVPDQEHLQDPRLEFETLLLSRELGFETAQANVVNFNGVDALVIERFDRRLNAENKIVRIHQEDFAQALGLPPSLKYERHGREGRRFDAHAINRILDATVDPASEKQRFIGAVLFDLMTGNVDGHAKNFALLYDRGGRIRVSPRYDLLPTRLDPNLTDLFAFTIGDATKLDDLGFGDFAAFLNALGITSPGAQTRLTKSLTGRLSKGLAAELPRLDRLGMKRFADLIAHNIDELLSAFEIPPPDGIKTRDDYIERGGGWLLGS</sequence>
<organism evidence="6 7">
    <name type="scientific">Rhizobium aouanii</name>
    <dbReference type="NCBI Taxonomy" id="3118145"/>
    <lineage>
        <taxon>Bacteria</taxon>
        <taxon>Pseudomonadati</taxon>
        <taxon>Pseudomonadota</taxon>
        <taxon>Alphaproteobacteria</taxon>
        <taxon>Hyphomicrobiales</taxon>
        <taxon>Rhizobiaceae</taxon>
        <taxon>Rhizobium/Agrobacterium group</taxon>
        <taxon>Rhizobium</taxon>
    </lineage>
</organism>
<dbReference type="Pfam" id="PF07804">
    <property type="entry name" value="HipA_C"/>
    <property type="match status" value="1"/>
</dbReference>
<gene>
    <name evidence="6" type="ORF">V8Q02_12565</name>
</gene>
<feature type="domain" description="HipA-like C-terminal" evidence="4">
    <location>
        <begin position="156"/>
        <end position="378"/>
    </location>
</feature>
<proteinExistence type="inferred from homology"/>
<comment type="similarity">
    <text evidence="1">Belongs to the HipA Ser/Thr kinase family.</text>
</comment>
<comment type="caution">
    <text evidence="6">The sequence shown here is derived from an EMBL/GenBank/DDBJ whole genome shotgun (WGS) entry which is preliminary data.</text>
</comment>
<dbReference type="PANTHER" id="PTHR37419:SF1">
    <property type="entry name" value="SERINE_THREONINE-PROTEIN KINASE TOXIN HIPA"/>
    <property type="match status" value="1"/>
</dbReference>
<dbReference type="InterPro" id="IPR052028">
    <property type="entry name" value="HipA_Ser/Thr_kinase"/>
</dbReference>
<evidence type="ECO:0000256" key="1">
    <source>
        <dbReference type="ARBA" id="ARBA00010164"/>
    </source>
</evidence>
<dbReference type="EMBL" id="JBAMYC010000006">
    <property type="protein sequence ID" value="MEI1248838.1"/>
    <property type="molecule type" value="Genomic_DNA"/>
</dbReference>
<evidence type="ECO:0000259" key="4">
    <source>
        <dbReference type="Pfam" id="PF07804"/>
    </source>
</evidence>
<protein>
    <submittedName>
        <fullName evidence="6">HipA domain-containing protein</fullName>
    </submittedName>
</protein>
<dbReference type="Gene3D" id="1.10.1070.20">
    <property type="match status" value="1"/>
</dbReference>
<evidence type="ECO:0000256" key="3">
    <source>
        <dbReference type="ARBA" id="ARBA00022777"/>
    </source>
</evidence>
<feature type="domain" description="HipA N-terminal subdomain 1" evidence="5">
    <location>
        <begin position="7"/>
        <end position="107"/>
    </location>
</feature>